<feature type="transmembrane region" description="Helical" evidence="2">
    <location>
        <begin position="28"/>
        <end position="47"/>
    </location>
</feature>
<evidence type="ECO:0000313" key="3">
    <source>
        <dbReference type="EMBL" id="QDU22728.1"/>
    </source>
</evidence>
<keyword evidence="2" id="KW-1133">Transmembrane helix</keyword>
<evidence type="ECO:0000256" key="2">
    <source>
        <dbReference type="SAM" id="Phobius"/>
    </source>
</evidence>
<dbReference type="AlphaFoldDB" id="A0A517XZ35"/>
<dbReference type="EMBL" id="CP036273">
    <property type="protein sequence ID" value="QDU22728.1"/>
    <property type="molecule type" value="Genomic_DNA"/>
</dbReference>
<reference evidence="3 4" key="1">
    <citation type="submission" date="2019-02" db="EMBL/GenBank/DDBJ databases">
        <title>Deep-cultivation of Planctomycetes and their phenomic and genomic characterization uncovers novel biology.</title>
        <authorList>
            <person name="Wiegand S."/>
            <person name="Jogler M."/>
            <person name="Boedeker C."/>
            <person name="Pinto D."/>
            <person name="Vollmers J."/>
            <person name="Rivas-Marin E."/>
            <person name="Kohn T."/>
            <person name="Peeters S.H."/>
            <person name="Heuer A."/>
            <person name="Rast P."/>
            <person name="Oberbeckmann S."/>
            <person name="Bunk B."/>
            <person name="Jeske O."/>
            <person name="Meyerdierks A."/>
            <person name="Storesund J.E."/>
            <person name="Kallscheuer N."/>
            <person name="Luecker S."/>
            <person name="Lage O.M."/>
            <person name="Pohl T."/>
            <person name="Merkel B.J."/>
            <person name="Hornburger P."/>
            <person name="Mueller R.-W."/>
            <person name="Bruemmer F."/>
            <person name="Labrenz M."/>
            <person name="Spormann A.M."/>
            <person name="Op den Camp H."/>
            <person name="Overmann J."/>
            <person name="Amann R."/>
            <person name="Jetten M.S.M."/>
            <person name="Mascher T."/>
            <person name="Medema M.H."/>
            <person name="Devos D.P."/>
            <person name="Kaster A.-K."/>
            <person name="Ovreas L."/>
            <person name="Rohde M."/>
            <person name="Galperin M.Y."/>
            <person name="Jogler C."/>
        </authorList>
    </citation>
    <scope>NUCLEOTIDE SEQUENCE [LARGE SCALE GENOMIC DNA]</scope>
    <source>
        <strain evidence="3 4">ETA_A1</strain>
    </source>
</reference>
<protein>
    <recommendedName>
        <fullName evidence="5">PH domain-containing protein</fullName>
    </recommendedName>
</protein>
<feature type="transmembrane region" description="Helical" evidence="2">
    <location>
        <begin position="171"/>
        <end position="189"/>
    </location>
</feature>
<dbReference type="RefSeq" id="WP_145242694.1">
    <property type="nucleotide sequence ID" value="NZ_CP036273.1"/>
</dbReference>
<keyword evidence="2" id="KW-0472">Membrane</keyword>
<gene>
    <name evidence="3" type="ORF">ETAA1_47140</name>
</gene>
<accession>A0A517XZ35</accession>
<organism evidence="3 4">
    <name type="scientific">Urbifossiella limnaea</name>
    <dbReference type="NCBI Taxonomy" id="2528023"/>
    <lineage>
        <taxon>Bacteria</taxon>
        <taxon>Pseudomonadati</taxon>
        <taxon>Planctomycetota</taxon>
        <taxon>Planctomycetia</taxon>
        <taxon>Gemmatales</taxon>
        <taxon>Gemmataceae</taxon>
        <taxon>Urbifossiella</taxon>
    </lineage>
</organism>
<evidence type="ECO:0008006" key="5">
    <source>
        <dbReference type="Google" id="ProtNLM"/>
    </source>
</evidence>
<feature type="transmembrane region" description="Helical" evidence="2">
    <location>
        <begin position="133"/>
        <end position="151"/>
    </location>
</feature>
<dbReference type="KEGG" id="uli:ETAA1_47140"/>
<dbReference type="Proteomes" id="UP000319576">
    <property type="component" value="Chromosome"/>
</dbReference>
<dbReference type="OrthoDB" id="268559at2"/>
<evidence type="ECO:0000313" key="4">
    <source>
        <dbReference type="Proteomes" id="UP000319576"/>
    </source>
</evidence>
<keyword evidence="4" id="KW-1185">Reference proteome</keyword>
<proteinExistence type="predicted"/>
<feature type="region of interest" description="Disordered" evidence="1">
    <location>
        <begin position="66"/>
        <end position="96"/>
    </location>
</feature>
<feature type="transmembrane region" description="Helical" evidence="2">
    <location>
        <begin position="108"/>
        <end position="126"/>
    </location>
</feature>
<evidence type="ECO:0000256" key="1">
    <source>
        <dbReference type="SAM" id="MobiDB-lite"/>
    </source>
</evidence>
<keyword evidence="2" id="KW-0812">Transmembrane</keyword>
<sequence>MSTAPPAGLAPTDAVPDEQIRVFGHTNLVYWWPVWLLGFVFAFLTWMDGHRMAVVPAGTLVEKGQTIPGEAGPRDVLVAPQGTSLPTQPKAGEGDNQPGMLVARNNNYGVIFVMTILLVVVFTNLTVRGLASIVVIAGLIIATLVLAQFHMWDSIFQWVGGLDIRMNAGGYLAIAVPLLVVWLFATFVYDRYVYLIFTRGQIRLRQDIGDGEVAVDTHSVVLEKRRNDLFRHWVLGLGSGDLHVKTGGPANLEFDLNNVLFIGSRLGRIQELIREREMNTQT</sequence>
<name>A0A517XZ35_9BACT</name>